<feature type="transmembrane region" description="Helical" evidence="1">
    <location>
        <begin position="22"/>
        <end position="45"/>
    </location>
</feature>
<evidence type="ECO:0000313" key="3">
    <source>
        <dbReference type="Proteomes" id="UP000027456"/>
    </source>
</evidence>
<dbReference type="HOGENOM" id="CLU_027149_0_1_1"/>
<evidence type="ECO:0000256" key="1">
    <source>
        <dbReference type="SAM" id="Phobius"/>
    </source>
</evidence>
<feature type="transmembrane region" description="Helical" evidence="1">
    <location>
        <begin position="141"/>
        <end position="162"/>
    </location>
</feature>
<feature type="transmembrane region" description="Helical" evidence="1">
    <location>
        <begin position="66"/>
        <end position="86"/>
    </location>
</feature>
<evidence type="ECO:0000313" key="2">
    <source>
        <dbReference type="EMBL" id="KEP51468.1"/>
    </source>
</evidence>
<organism evidence="2 3">
    <name type="scientific">Rhizoctonia solani 123E</name>
    <dbReference type="NCBI Taxonomy" id="1423351"/>
    <lineage>
        <taxon>Eukaryota</taxon>
        <taxon>Fungi</taxon>
        <taxon>Dikarya</taxon>
        <taxon>Basidiomycota</taxon>
        <taxon>Agaricomycotina</taxon>
        <taxon>Agaricomycetes</taxon>
        <taxon>Cantharellales</taxon>
        <taxon>Ceratobasidiaceae</taxon>
        <taxon>Rhizoctonia</taxon>
    </lineage>
</organism>
<keyword evidence="1" id="KW-0472">Membrane</keyword>
<sequence length="318" mass="35241">MEHTTSQCVDSEPLTPGMITGLAVSSAASFASLVSIMYLGGRIVVKYRQNVRSPPDEPWRLLRTDIDAYMLGALCAEVVVSVGGLIDAQWAITGRTTCGPTCDAQGALAQVGITATSIFMIAIAVQTWLRAFMIRVKPYSRITWVSVSIATWGFVGLERFGFTLSYATLVLRDRVLDFGQISARAAVWSIPSHLDLWGREHTGRIKWAWVPQASEDEMVEEERSEAWKMLLFLVLGFSITRWMSFRNPSLSDLQQPELAGMAAASLIFRIIFRLSGVVTAGLVLLTRPNLLLHGVRGVLLPNDPRAVREYELRRLGQL</sequence>
<gene>
    <name evidence="2" type="ORF">V565_061200</name>
</gene>
<protein>
    <submittedName>
        <fullName evidence="2">Putative transmembrane protein</fullName>
    </submittedName>
</protein>
<dbReference type="Proteomes" id="UP000027456">
    <property type="component" value="Unassembled WGS sequence"/>
</dbReference>
<reference evidence="2 3" key="1">
    <citation type="submission" date="2013-12" db="EMBL/GenBank/DDBJ databases">
        <authorList>
            <person name="Cubeta M."/>
            <person name="Pakala S."/>
            <person name="Fedorova N."/>
            <person name="Thomas E."/>
            <person name="Dean R."/>
            <person name="Jabaji S."/>
            <person name="Neate S."/>
            <person name="Toda T."/>
            <person name="Tavantzis S."/>
            <person name="Vilgalys R."/>
            <person name="Bharathan N."/>
            <person name="Pakala S."/>
            <person name="Losada L.S."/>
            <person name="Zafar N."/>
            <person name="Nierman W."/>
        </authorList>
    </citation>
    <scope>NUCLEOTIDE SEQUENCE [LARGE SCALE GENOMIC DNA]</scope>
    <source>
        <strain evidence="2 3">123E</strain>
    </source>
</reference>
<dbReference type="AlphaFoldDB" id="A0A074S3J9"/>
<proteinExistence type="predicted"/>
<keyword evidence="1" id="KW-1133">Transmembrane helix</keyword>
<dbReference type="OrthoDB" id="100006at2759"/>
<keyword evidence="1 2" id="KW-0812">Transmembrane</keyword>
<accession>A0A074S3J9</accession>
<comment type="caution">
    <text evidence="2">The sequence shown here is derived from an EMBL/GenBank/DDBJ whole genome shotgun (WGS) entry which is preliminary data.</text>
</comment>
<dbReference type="EMBL" id="AZST01000167">
    <property type="protein sequence ID" value="KEP51468.1"/>
    <property type="molecule type" value="Genomic_DNA"/>
</dbReference>
<keyword evidence="3" id="KW-1185">Reference proteome</keyword>
<name>A0A074S3J9_9AGAM</name>
<feature type="transmembrane region" description="Helical" evidence="1">
    <location>
        <begin position="106"/>
        <end position="129"/>
    </location>
</feature>
<dbReference type="STRING" id="1423351.A0A074S3J9"/>